<keyword evidence="2" id="KW-0964">Secreted</keyword>
<comment type="subcellular location">
    <subcellularLocation>
        <location evidence="1">Secreted</location>
    </subcellularLocation>
</comment>
<dbReference type="EMBL" id="KK119037">
    <property type="protein sequence ID" value="KFM74446.1"/>
    <property type="molecule type" value="Genomic_DNA"/>
</dbReference>
<dbReference type="AlphaFoldDB" id="A0A087UAQ7"/>
<keyword evidence="4" id="KW-0732">Signal</keyword>
<feature type="domain" description="Prokineticin" evidence="5">
    <location>
        <begin position="7"/>
        <end position="82"/>
    </location>
</feature>
<evidence type="ECO:0000313" key="7">
    <source>
        <dbReference type="Proteomes" id="UP000054359"/>
    </source>
</evidence>
<sequence>MFFMRTLCVLLTATVINAIPFQSCNKSSDCGENSCCVSAPFMMKHCEPIGLEGDYCLTKDYSFLFNDVYFLRCPCARGFECIGGEGSFPGGKDNFLNAKCKKSTFL</sequence>
<dbReference type="Gene3D" id="2.10.80.10">
    <property type="entry name" value="Lipase, subunit A"/>
    <property type="match status" value="1"/>
</dbReference>
<keyword evidence="3" id="KW-1015">Disulfide bond</keyword>
<organism evidence="6 7">
    <name type="scientific">Stegodyphus mimosarum</name>
    <name type="common">African social velvet spider</name>
    <dbReference type="NCBI Taxonomy" id="407821"/>
    <lineage>
        <taxon>Eukaryota</taxon>
        <taxon>Metazoa</taxon>
        <taxon>Ecdysozoa</taxon>
        <taxon>Arthropoda</taxon>
        <taxon>Chelicerata</taxon>
        <taxon>Arachnida</taxon>
        <taxon>Araneae</taxon>
        <taxon>Araneomorphae</taxon>
        <taxon>Entelegynae</taxon>
        <taxon>Eresoidea</taxon>
        <taxon>Eresidae</taxon>
        <taxon>Stegodyphus</taxon>
    </lineage>
</organism>
<dbReference type="InterPro" id="IPR023569">
    <property type="entry name" value="Prokineticin_domain"/>
</dbReference>
<dbReference type="Proteomes" id="UP000054359">
    <property type="component" value="Unassembled WGS sequence"/>
</dbReference>
<feature type="non-terminal residue" evidence="6">
    <location>
        <position position="106"/>
    </location>
</feature>
<reference evidence="6 7" key="1">
    <citation type="submission" date="2013-11" db="EMBL/GenBank/DDBJ databases">
        <title>Genome sequencing of Stegodyphus mimosarum.</title>
        <authorList>
            <person name="Bechsgaard J."/>
        </authorList>
    </citation>
    <scope>NUCLEOTIDE SEQUENCE [LARGE SCALE GENOMIC DNA]</scope>
</reference>
<feature type="chain" id="PRO_5001830440" description="Prokineticin domain-containing protein" evidence="4">
    <location>
        <begin position="19"/>
        <end position="106"/>
    </location>
</feature>
<feature type="signal peptide" evidence="4">
    <location>
        <begin position="1"/>
        <end position="18"/>
    </location>
</feature>
<proteinExistence type="predicted"/>
<protein>
    <recommendedName>
        <fullName evidence="5">Prokineticin domain-containing protein</fullName>
    </recommendedName>
</protein>
<accession>A0A087UAQ7</accession>
<evidence type="ECO:0000259" key="5">
    <source>
        <dbReference type="Pfam" id="PF06607"/>
    </source>
</evidence>
<evidence type="ECO:0000313" key="6">
    <source>
        <dbReference type="EMBL" id="KFM74446.1"/>
    </source>
</evidence>
<evidence type="ECO:0000256" key="4">
    <source>
        <dbReference type="SAM" id="SignalP"/>
    </source>
</evidence>
<dbReference type="GO" id="GO:0005576">
    <property type="term" value="C:extracellular region"/>
    <property type="evidence" value="ECO:0007669"/>
    <property type="project" value="UniProtKB-SubCell"/>
</dbReference>
<dbReference type="Pfam" id="PF06607">
    <property type="entry name" value="Prokineticin"/>
    <property type="match status" value="1"/>
</dbReference>
<evidence type="ECO:0000256" key="2">
    <source>
        <dbReference type="ARBA" id="ARBA00022525"/>
    </source>
</evidence>
<evidence type="ECO:0000256" key="1">
    <source>
        <dbReference type="ARBA" id="ARBA00004613"/>
    </source>
</evidence>
<evidence type="ECO:0000256" key="3">
    <source>
        <dbReference type="ARBA" id="ARBA00023157"/>
    </source>
</evidence>
<name>A0A087UAQ7_STEMI</name>
<gene>
    <name evidence="6" type="ORF">X975_06617</name>
</gene>
<keyword evidence="7" id="KW-1185">Reference proteome</keyword>